<sequence length="53" mass="5672">MSYETAEVVNSGEVAGVMERVEGISGRVWTVIYFPSELLHGPSSVRSLSACIA</sequence>
<evidence type="ECO:0000313" key="2">
    <source>
        <dbReference type="Proteomes" id="UP000054047"/>
    </source>
</evidence>
<evidence type="ECO:0000313" key="1">
    <source>
        <dbReference type="EMBL" id="KIH53240.1"/>
    </source>
</evidence>
<protein>
    <submittedName>
        <fullName evidence="1">Uncharacterized protein</fullName>
    </submittedName>
</protein>
<name>A0A0C2FXE0_9BILA</name>
<keyword evidence="2" id="KW-1185">Reference proteome</keyword>
<dbReference type="AlphaFoldDB" id="A0A0C2FXE0"/>
<reference evidence="1 2" key="1">
    <citation type="submission" date="2013-12" db="EMBL/GenBank/DDBJ databases">
        <title>Draft genome of the parsitic nematode Ancylostoma duodenale.</title>
        <authorList>
            <person name="Mitreva M."/>
        </authorList>
    </citation>
    <scope>NUCLEOTIDE SEQUENCE [LARGE SCALE GENOMIC DNA]</scope>
    <source>
        <strain evidence="1 2">Zhejiang</strain>
    </source>
</reference>
<accession>A0A0C2FXE0</accession>
<gene>
    <name evidence="1" type="ORF">ANCDUO_16638</name>
</gene>
<dbReference type="EMBL" id="KN741697">
    <property type="protein sequence ID" value="KIH53240.1"/>
    <property type="molecule type" value="Genomic_DNA"/>
</dbReference>
<dbReference type="Proteomes" id="UP000054047">
    <property type="component" value="Unassembled WGS sequence"/>
</dbReference>
<proteinExistence type="predicted"/>
<organism evidence="1 2">
    <name type="scientific">Ancylostoma duodenale</name>
    <dbReference type="NCBI Taxonomy" id="51022"/>
    <lineage>
        <taxon>Eukaryota</taxon>
        <taxon>Metazoa</taxon>
        <taxon>Ecdysozoa</taxon>
        <taxon>Nematoda</taxon>
        <taxon>Chromadorea</taxon>
        <taxon>Rhabditida</taxon>
        <taxon>Rhabditina</taxon>
        <taxon>Rhabditomorpha</taxon>
        <taxon>Strongyloidea</taxon>
        <taxon>Ancylostomatidae</taxon>
        <taxon>Ancylostomatinae</taxon>
        <taxon>Ancylostoma</taxon>
    </lineage>
</organism>